<accession>A0A164FSM2</accession>
<organism evidence="1 2">
    <name type="scientific">Bacillus cereus</name>
    <dbReference type="NCBI Taxonomy" id="1396"/>
    <lineage>
        <taxon>Bacteria</taxon>
        <taxon>Bacillati</taxon>
        <taxon>Bacillota</taxon>
        <taxon>Bacilli</taxon>
        <taxon>Bacillales</taxon>
        <taxon>Bacillaceae</taxon>
        <taxon>Bacillus</taxon>
        <taxon>Bacillus cereus group</taxon>
    </lineage>
</organism>
<dbReference type="PATRIC" id="fig|1396.539.peg.3461"/>
<comment type="caution">
    <text evidence="1">The sequence shown here is derived from an EMBL/GenBank/DDBJ whole genome shotgun (WGS) entry which is preliminary data.</text>
</comment>
<evidence type="ECO:0000313" key="2">
    <source>
        <dbReference type="Proteomes" id="UP000076501"/>
    </source>
</evidence>
<protein>
    <submittedName>
        <fullName evidence="1">Uncharacterized protein</fullName>
    </submittedName>
</protein>
<sequence>MCACNGTGVIQNDIGMGMYQFGPCICEAANQTHEEVDRKRHAVMAELREIHQLQLEGKWDAETWDGFGKGELHNGISAGKVHEEIAS</sequence>
<name>A0A164FSM2_BACCE</name>
<gene>
    <name evidence="1" type="ORF">B4082_2322</name>
</gene>
<reference evidence="1 2" key="1">
    <citation type="submission" date="2015-09" db="EMBL/GenBank/DDBJ databases">
        <title>Bacillus cereus food isolates.</title>
        <authorList>
            <person name="Boekhorst J."/>
        </authorList>
    </citation>
    <scope>NUCLEOTIDE SEQUENCE [LARGE SCALE GENOMIC DNA]</scope>
    <source>
        <strain evidence="1 2">B4082</strain>
    </source>
</reference>
<dbReference type="RefSeq" id="WP_063222583.1">
    <property type="nucleotide sequence ID" value="NZ_LJKA01000036.1"/>
</dbReference>
<dbReference type="AlphaFoldDB" id="A0A164FSM2"/>
<evidence type="ECO:0000313" key="1">
    <source>
        <dbReference type="EMBL" id="KZD36505.1"/>
    </source>
</evidence>
<dbReference type="Proteomes" id="UP000076501">
    <property type="component" value="Unassembled WGS sequence"/>
</dbReference>
<dbReference type="EMBL" id="LJKA01000036">
    <property type="protein sequence ID" value="KZD36505.1"/>
    <property type="molecule type" value="Genomic_DNA"/>
</dbReference>
<proteinExistence type="predicted"/>